<evidence type="ECO:0000256" key="1">
    <source>
        <dbReference type="ARBA" id="ARBA00008270"/>
    </source>
</evidence>
<dbReference type="GO" id="GO:0016853">
    <property type="term" value="F:isomerase activity"/>
    <property type="evidence" value="ECO:0007669"/>
    <property type="project" value="TreeGrafter"/>
</dbReference>
<dbReference type="SUPFAM" id="SSF54506">
    <property type="entry name" value="Diaminopimelate epimerase-like"/>
    <property type="match status" value="1"/>
</dbReference>
<dbReference type="PANTHER" id="PTHR13774">
    <property type="entry name" value="PHENAZINE BIOSYNTHESIS PROTEIN"/>
    <property type="match status" value="1"/>
</dbReference>
<dbReference type="GO" id="GO:0005737">
    <property type="term" value="C:cytoplasm"/>
    <property type="evidence" value="ECO:0007669"/>
    <property type="project" value="TreeGrafter"/>
</dbReference>
<organism evidence="3 4">
    <name type="scientific">Natronospirillum operosum</name>
    <dbReference type="NCBI Taxonomy" id="2759953"/>
    <lineage>
        <taxon>Bacteria</taxon>
        <taxon>Pseudomonadati</taxon>
        <taxon>Pseudomonadota</taxon>
        <taxon>Gammaproteobacteria</taxon>
        <taxon>Oceanospirillales</taxon>
        <taxon>Natronospirillaceae</taxon>
        <taxon>Natronospirillum</taxon>
    </lineage>
</organism>
<comment type="similarity">
    <text evidence="1">Belongs to the PhzF family.</text>
</comment>
<dbReference type="PANTHER" id="PTHR13774:SF32">
    <property type="entry name" value="ANTISENSE-ENHANCING SEQUENCE 1"/>
    <property type="match status" value="1"/>
</dbReference>
<accession>A0A4Z0WBB9</accession>
<dbReference type="AlphaFoldDB" id="A0A4Z0WBB9"/>
<name>A0A4Z0WBB9_9GAMM</name>
<dbReference type="Proteomes" id="UP000297475">
    <property type="component" value="Unassembled WGS sequence"/>
</dbReference>
<evidence type="ECO:0000313" key="3">
    <source>
        <dbReference type="EMBL" id="TGG93203.1"/>
    </source>
</evidence>
<dbReference type="EMBL" id="SRMF01000003">
    <property type="protein sequence ID" value="TGG93203.1"/>
    <property type="molecule type" value="Genomic_DNA"/>
</dbReference>
<dbReference type="Gene3D" id="3.10.310.10">
    <property type="entry name" value="Diaminopimelate Epimerase, Chain A, domain 1"/>
    <property type="match status" value="2"/>
</dbReference>
<dbReference type="Pfam" id="PF02567">
    <property type="entry name" value="PhzC-PhzF"/>
    <property type="match status" value="1"/>
</dbReference>
<evidence type="ECO:0000256" key="2">
    <source>
        <dbReference type="PIRSR" id="PIRSR016184-1"/>
    </source>
</evidence>
<dbReference type="RefSeq" id="WP_135482913.1">
    <property type="nucleotide sequence ID" value="NZ_SRMF01000003.1"/>
</dbReference>
<protein>
    <submittedName>
        <fullName evidence="3">PhzF family phenazine biosynthesis protein</fullName>
    </submittedName>
</protein>
<keyword evidence="4" id="KW-1185">Reference proteome</keyword>
<gene>
    <name evidence="3" type="ORF">E4656_09075</name>
</gene>
<evidence type="ECO:0000313" key="4">
    <source>
        <dbReference type="Proteomes" id="UP000297475"/>
    </source>
</evidence>
<proteinExistence type="inferred from homology"/>
<dbReference type="NCBIfam" id="TIGR00654">
    <property type="entry name" value="PhzF_family"/>
    <property type="match status" value="1"/>
</dbReference>
<dbReference type="OrthoDB" id="9788221at2"/>
<comment type="caution">
    <text evidence="3">The sequence shown here is derived from an EMBL/GenBank/DDBJ whole genome shotgun (WGS) entry which is preliminary data.</text>
</comment>
<dbReference type="InterPro" id="IPR003719">
    <property type="entry name" value="Phenazine_PhzF-like"/>
</dbReference>
<dbReference type="PIRSF" id="PIRSF016184">
    <property type="entry name" value="PhzC_PhzF"/>
    <property type="match status" value="1"/>
</dbReference>
<sequence>MELNYYTCDVFTRTRFGGNPLAVVPDARGLTTEQMQALAREFNYSETTFVLPPQDPQHTRQVRIFTPRIEVPFAGHPNVGTAFMLAALDQVSMVNEHATLHFEEKAGLVTVTVARRSQGDVYCELQAPQALSLGEAVSADEMAAVVGLAPGDILTATHEPCVASVGLPFLIAEVSDRAALARANPNINAMQALQARGITPDVHLYTRDGAGFDLRTRMFAPLDGVFEDPATGSANCALTGLLAHCQPEAEGDWQWHIAQGVEMGRPSDLYARVRKQGGAVQTIMMGGFSVRVASGTIRVN</sequence>
<reference evidence="3 4" key="1">
    <citation type="submission" date="2019-04" db="EMBL/GenBank/DDBJ databases">
        <title>Natronospirillum operosus gen. nov., sp. nov., a haloalkaliphilic satellite isolated from decaying biomass of laboratory culture of cyanobacterium Geitlerinema sp. and proposal of Natronospirillaceae fam. nov. and Saccharospirillaceae fam. nov.</title>
        <authorList>
            <person name="Kevbrin V."/>
            <person name="Boltyanskaya Y."/>
            <person name="Koziaeva V."/>
            <person name="Grouzdev D.S."/>
            <person name="Park M."/>
            <person name="Cho J."/>
        </authorList>
    </citation>
    <scope>NUCLEOTIDE SEQUENCE [LARGE SCALE GENOMIC DNA]</scope>
    <source>
        <strain evidence="3 4">G-116</strain>
    </source>
</reference>
<feature type="active site" evidence="2">
    <location>
        <position position="46"/>
    </location>
</feature>